<sequence length="80" mass="8818">MFGIKLPISKKKVCLGLLEVPWILPIPFLNKSRAKGTSCNFPTITMFFSSTGKTHTRSTSSLDTLIFVSAENFVGSNAFF</sequence>
<accession>A0A0V0HNV5</accession>
<evidence type="ECO:0000313" key="1">
    <source>
        <dbReference type="EMBL" id="JAP22078.1"/>
    </source>
</evidence>
<protein>
    <submittedName>
        <fullName evidence="1">Putative ovule protein</fullName>
    </submittedName>
</protein>
<organism evidence="1">
    <name type="scientific">Solanum chacoense</name>
    <name type="common">Chaco potato</name>
    <dbReference type="NCBI Taxonomy" id="4108"/>
    <lineage>
        <taxon>Eukaryota</taxon>
        <taxon>Viridiplantae</taxon>
        <taxon>Streptophyta</taxon>
        <taxon>Embryophyta</taxon>
        <taxon>Tracheophyta</taxon>
        <taxon>Spermatophyta</taxon>
        <taxon>Magnoliopsida</taxon>
        <taxon>eudicotyledons</taxon>
        <taxon>Gunneridae</taxon>
        <taxon>Pentapetalae</taxon>
        <taxon>asterids</taxon>
        <taxon>lamiids</taxon>
        <taxon>Solanales</taxon>
        <taxon>Solanaceae</taxon>
        <taxon>Solanoideae</taxon>
        <taxon>Solaneae</taxon>
        <taxon>Solanum</taxon>
    </lineage>
</organism>
<name>A0A0V0HNV5_SOLCH</name>
<proteinExistence type="predicted"/>
<dbReference type="AlphaFoldDB" id="A0A0V0HNV5"/>
<dbReference type="EMBL" id="GEDG01016973">
    <property type="protein sequence ID" value="JAP22078.1"/>
    <property type="molecule type" value="Transcribed_RNA"/>
</dbReference>
<reference evidence="1" key="1">
    <citation type="submission" date="2015-12" db="EMBL/GenBank/DDBJ databases">
        <title>Gene expression during late stages of embryo sac development: a critical building block for successful pollen-pistil interactions.</title>
        <authorList>
            <person name="Liu Y."/>
            <person name="Joly V."/>
            <person name="Sabar M."/>
            <person name="Matton D.P."/>
        </authorList>
    </citation>
    <scope>NUCLEOTIDE SEQUENCE</scope>
</reference>